<dbReference type="Pfam" id="PF24889">
    <property type="entry name" value="CCTL2_WNK"/>
    <property type="match status" value="1"/>
</dbReference>
<keyword evidence="11" id="KW-0832">Ubl conjugation</keyword>
<evidence type="ECO:0000256" key="13">
    <source>
        <dbReference type="ARBA" id="ARBA00048679"/>
    </source>
</evidence>
<feature type="region of interest" description="Disordered" evidence="19">
    <location>
        <begin position="1465"/>
        <end position="1505"/>
    </location>
</feature>
<dbReference type="FunFam" id="3.30.200.20:FF:000494">
    <property type="entry name" value="serine/threonine-protein kinase WNK2 isoform X2"/>
    <property type="match status" value="1"/>
</dbReference>
<keyword evidence="10" id="KW-0067">ATP-binding</keyword>
<dbReference type="GO" id="GO:1904062">
    <property type="term" value="P:regulation of monoatomic cation transmembrane transport"/>
    <property type="evidence" value="ECO:0007669"/>
    <property type="project" value="UniProtKB-ARBA"/>
</dbReference>
<evidence type="ECO:0000256" key="4">
    <source>
        <dbReference type="ARBA" id="ARBA00022490"/>
    </source>
</evidence>
<evidence type="ECO:0000259" key="20">
    <source>
        <dbReference type="PROSITE" id="PS50011"/>
    </source>
</evidence>
<feature type="compositionally biased region" description="Polar residues" evidence="19">
    <location>
        <begin position="835"/>
        <end position="867"/>
    </location>
</feature>
<keyword evidence="18" id="KW-0175">Coiled coil</keyword>
<dbReference type="GO" id="GO:0006884">
    <property type="term" value="P:cell volume homeostasis"/>
    <property type="evidence" value="ECO:0007669"/>
    <property type="project" value="UniProtKB-ARBA"/>
</dbReference>
<feature type="region of interest" description="Disordered" evidence="19">
    <location>
        <begin position="1"/>
        <end position="25"/>
    </location>
</feature>
<evidence type="ECO:0000256" key="7">
    <source>
        <dbReference type="ARBA" id="ARBA00022679"/>
    </source>
</evidence>
<evidence type="ECO:0000256" key="1">
    <source>
        <dbReference type="ARBA" id="ARBA00001946"/>
    </source>
</evidence>
<feature type="compositionally biased region" description="Polar residues" evidence="19">
    <location>
        <begin position="1467"/>
        <end position="1476"/>
    </location>
</feature>
<proteinExistence type="predicted"/>
<feature type="coiled-coil region" evidence="18">
    <location>
        <begin position="1534"/>
        <end position="1569"/>
    </location>
</feature>
<evidence type="ECO:0000256" key="10">
    <source>
        <dbReference type="ARBA" id="ARBA00022840"/>
    </source>
</evidence>
<dbReference type="CDD" id="cd14031">
    <property type="entry name" value="STKc_WNK3"/>
    <property type="match status" value="1"/>
</dbReference>
<comment type="cofactor">
    <cofactor evidence="1">
        <name>Mg(2+)</name>
        <dbReference type="ChEBI" id="CHEBI:18420"/>
    </cofactor>
</comment>
<evidence type="ECO:0000256" key="6">
    <source>
        <dbReference type="ARBA" id="ARBA00022553"/>
    </source>
</evidence>
<dbReference type="InterPro" id="IPR050588">
    <property type="entry name" value="WNK_Ser-Thr_kinase"/>
</dbReference>
<dbReference type="InterPro" id="IPR011009">
    <property type="entry name" value="Kinase-like_dom_sf"/>
</dbReference>
<evidence type="ECO:0000256" key="15">
    <source>
        <dbReference type="ARBA" id="ARBA00071800"/>
    </source>
</evidence>
<dbReference type="InterPro" id="IPR024678">
    <property type="entry name" value="Kinase_OSR1/WNK_CCT"/>
</dbReference>
<gene>
    <name evidence="21" type="ORF">CR201_G0049552</name>
</gene>
<dbReference type="Gene3D" id="1.10.510.10">
    <property type="entry name" value="Transferase(Phosphotransferase) domain 1"/>
    <property type="match status" value="1"/>
</dbReference>
<evidence type="ECO:0000256" key="19">
    <source>
        <dbReference type="SAM" id="MobiDB-lite"/>
    </source>
</evidence>
<evidence type="ECO:0000256" key="8">
    <source>
        <dbReference type="ARBA" id="ARBA00022741"/>
    </source>
</evidence>
<dbReference type="InterPro" id="IPR008271">
    <property type="entry name" value="Ser/Thr_kinase_AS"/>
</dbReference>
<dbReference type="InterPro" id="IPR000719">
    <property type="entry name" value="Prot_kinase_dom"/>
</dbReference>
<feature type="region of interest" description="Disordered" evidence="19">
    <location>
        <begin position="1430"/>
        <end position="1453"/>
    </location>
</feature>
<dbReference type="SMART" id="SM00220">
    <property type="entry name" value="S_TKc"/>
    <property type="match status" value="1"/>
</dbReference>
<reference evidence="21" key="1">
    <citation type="submission" date="2017-12" db="EMBL/GenBank/DDBJ databases">
        <title>High-resolution comparative analysis of great ape genomes.</title>
        <authorList>
            <person name="Pollen A."/>
            <person name="Hastie A."/>
            <person name="Hormozdiari F."/>
            <person name="Dougherty M."/>
            <person name="Liu R."/>
            <person name="Chaisson M."/>
            <person name="Hoppe E."/>
            <person name="Hill C."/>
            <person name="Pang A."/>
            <person name="Hillier L."/>
            <person name="Baker C."/>
            <person name="Armstrong J."/>
            <person name="Shendure J."/>
            <person name="Paten B."/>
            <person name="Wilson R."/>
            <person name="Chao H."/>
            <person name="Schneider V."/>
            <person name="Ventura M."/>
            <person name="Kronenberg Z."/>
            <person name="Murali S."/>
            <person name="Gordon D."/>
            <person name="Cantsilieris S."/>
            <person name="Munson K."/>
            <person name="Nelson B."/>
            <person name="Raja A."/>
            <person name="Underwood J."/>
            <person name="Diekhans M."/>
            <person name="Fiddes I."/>
            <person name="Haussler D."/>
            <person name="Eichler E."/>
        </authorList>
    </citation>
    <scope>NUCLEOTIDE SEQUENCE [LARGE SCALE GENOMIC DNA]</scope>
    <source>
        <strain evidence="21">Susie</strain>
    </source>
</reference>
<evidence type="ECO:0000256" key="17">
    <source>
        <dbReference type="ARBA" id="ARBA00083534"/>
    </source>
</evidence>
<feature type="domain" description="Protein kinase" evidence="20">
    <location>
        <begin position="147"/>
        <end position="405"/>
    </location>
</feature>
<evidence type="ECO:0000256" key="3">
    <source>
        <dbReference type="ARBA" id="ARBA00012513"/>
    </source>
</evidence>
<accession>A0A2J8RNR1</accession>
<comment type="catalytic activity">
    <reaction evidence="12">
        <text>L-threonyl-[protein] + ATP = O-phospho-L-threonyl-[protein] + ADP + H(+)</text>
        <dbReference type="Rhea" id="RHEA:46608"/>
        <dbReference type="Rhea" id="RHEA-COMP:11060"/>
        <dbReference type="Rhea" id="RHEA-COMP:11605"/>
        <dbReference type="ChEBI" id="CHEBI:15378"/>
        <dbReference type="ChEBI" id="CHEBI:30013"/>
        <dbReference type="ChEBI" id="CHEBI:30616"/>
        <dbReference type="ChEBI" id="CHEBI:61977"/>
        <dbReference type="ChEBI" id="CHEBI:456216"/>
        <dbReference type="EC" id="2.7.11.1"/>
    </reaction>
</comment>
<evidence type="ECO:0000256" key="9">
    <source>
        <dbReference type="ARBA" id="ARBA00022777"/>
    </source>
</evidence>
<keyword evidence="7" id="KW-0808">Transferase</keyword>
<organism evidence="21">
    <name type="scientific">Pongo abelii</name>
    <name type="common">Sumatran orangutan</name>
    <name type="synonym">Pongo pygmaeus abelii</name>
    <dbReference type="NCBI Taxonomy" id="9601"/>
    <lineage>
        <taxon>Eukaryota</taxon>
        <taxon>Metazoa</taxon>
        <taxon>Chordata</taxon>
        <taxon>Craniata</taxon>
        <taxon>Vertebrata</taxon>
        <taxon>Euteleostomi</taxon>
        <taxon>Mammalia</taxon>
        <taxon>Eutheria</taxon>
        <taxon>Euarchontoglires</taxon>
        <taxon>Primates</taxon>
        <taxon>Haplorrhini</taxon>
        <taxon>Catarrhini</taxon>
        <taxon>Hominidae</taxon>
        <taxon>Pongo</taxon>
    </lineage>
</organism>
<feature type="region of interest" description="Disordered" evidence="19">
    <location>
        <begin position="835"/>
        <end position="868"/>
    </location>
</feature>
<comment type="subcellular location">
    <subcellularLocation>
        <location evidence="2">Cytoplasm</location>
    </subcellularLocation>
</comment>
<evidence type="ECO:0000256" key="5">
    <source>
        <dbReference type="ARBA" id="ARBA00022527"/>
    </source>
</evidence>
<protein>
    <recommendedName>
        <fullName evidence="15">Serine/threonine-protein kinase WNK3</fullName>
        <ecNumber evidence="3">2.7.11.1</ecNumber>
    </recommendedName>
    <alternativeName>
        <fullName evidence="16">Protein kinase lysine-deficient 3</fullName>
    </alternativeName>
    <alternativeName>
        <fullName evidence="17">Protein kinase with no lysine 3</fullName>
    </alternativeName>
</protein>
<dbReference type="GO" id="GO:0005737">
    <property type="term" value="C:cytoplasm"/>
    <property type="evidence" value="ECO:0007669"/>
    <property type="project" value="UniProtKB-SubCell"/>
</dbReference>
<dbReference type="Pfam" id="PF12202">
    <property type="entry name" value="OSR1_C"/>
    <property type="match status" value="1"/>
</dbReference>
<dbReference type="FunFam" id="1.10.510.10:FF:000006">
    <property type="entry name" value="Serine/threonine-protein kinase WNK1 isoform 2"/>
    <property type="match status" value="1"/>
</dbReference>
<evidence type="ECO:0000256" key="2">
    <source>
        <dbReference type="ARBA" id="ARBA00004496"/>
    </source>
</evidence>
<dbReference type="PROSITE" id="PS00108">
    <property type="entry name" value="PROTEIN_KINASE_ST"/>
    <property type="match status" value="1"/>
</dbReference>
<keyword evidence="4" id="KW-0963">Cytoplasm</keyword>
<dbReference type="Pfam" id="PF00069">
    <property type="entry name" value="Pkinase"/>
    <property type="match status" value="1"/>
</dbReference>
<dbReference type="EMBL" id="NDHI03003664">
    <property type="protein sequence ID" value="PNJ10160.1"/>
    <property type="molecule type" value="Genomic_DNA"/>
</dbReference>
<evidence type="ECO:0000256" key="16">
    <source>
        <dbReference type="ARBA" id="ARBA00080935"/>
    </source>
</evidence>
<feature type="compositionally biased region" description="Polar residues" evidence="19">
    <location>
        <begin position="707"/>
        <end position="723"/>
    </location>
</feature>
<comment type="caution">
    <text evidence="21">The sequence shown here is derived from an EMBL/GenBank/DDBJ whole genome shotgun (WGS) entry which is preliminary data.</text>
</comment>
<dbReference type="InterPro" id="IPR056865">
    <property type="entry name" value="CCTL2_WNK"/>
</dbReference>
<keyword evidence="5" id="KW-0723">Serine/threonine-protein kinase</keyword>
<evidence type="ECO:0000313" key="21">
    <source>
        <dbReference type="EMBL" id="PNJ10160.1"/>
    </source>
</evidence>
<name>A0A2J8RNR1_PONAB</name>
<feature type="compositionally biased region" description="Polar residues" evidence="19">
    <location>
        <begin position="1442"/>
        <end position="1453"/>
    </location>
</feature>
<dbReference type="FunFam" id="3.10.20.90:FF:000007">
    <property type="entry name" value="Serine/threonine-protein kinase WNK1 isoform 1"/>
    <property type="match status" value="1"/>
</dbReference>
<feature type="region of interest" description="Disordered" evidence="19">
    <location>
        <begin position="1571"/>
        <end position="1600"/>
    </location>
</feature>
<dbReference type="PANTHER" id="PTHR13902">
    <property type="entry name" value="SERINE/THREONINE-PROTEIN KINASE WNK WITH NO LYSINE -RELATED"/>
    <property type="match status" value="1"/>
</dbReference>
<keyword evidence="8" id="KW-0547">Nucleotide-binding</keyword>
<keyword evidence="6" id="KW-0597">Phosphoprotein</keyword>
<dbReference type="Gene3D" id="3.10.20.90">
    <property type="entry name" value="Phosphatidylinositol 3-kinase Catalytic Subunit, Chain A, domain 1"/>
    <property type="match status" value="2"/>
</dbReference>
<feature type="compositionally biased region" description="Polar residues" evidence="19">
    <location>
        <begin position="882"/>
        <end position="894"/>
    </location>
</feature>
<dbReference type="SUPFAM" id="SSF56112">
    <property type="entry name" value="Protein kinase-like (PK-like)"/>
    <property type="match status" value="1"/>
</dbReference>
<dbReference type="GO" id="GO:0004674">
    <property type="term" value="F:protein serine/threonine kinase activity"/>
    <property type="evidence" value="ECO:0007669"/>
    <property type="project" value="UniProtKB-KW"/>
</dbReference>
<dbReference type="FunFam" id="3.10.20.90:FF:000166">
    <property type="entry name" value="serine/threonine-protein kinase WNK3 isoform X1"/>
    <property type="match status" value="1"/>
</dbReference>
<evidence type="ECO:0000256" key="14">
    <source>
        <dbReference type="ARBA" id="ARBA00063874"/>
    </source>
</evidence>
<feature type="region of interest" description="Disordered" evidence="19">
    <location>
        <begin position="882"/>
        <end position="912"/>
    </location>
</feature>
<feature type="compositionally biased region" description="Basic residues" evidence="19">
    <location>
        <begin position="1587"/>
        <end position="1598"/>
    </location>
</feature>
<evidence type="ECO:0000256" key="18">
    <source>
        <dbReference type="SAM" id="Coils"/>
    </source>
</evidence>
<dbReference type="GO" id="GO:0005524">
    <property type="term" value="F:ATP binding"/>
    <property type="evidence" value="ECO:0007669"/>
    <property type="project" value="UniProtKB-KW"/>
</dbReference>
<dbReference type="EC" id="2.7.11.1" evidence="3"/>
<sequence length="1799" mass="198284">MATDSGDPASTEDSEKPDGISFENRVPQVAATLTVEARLKEKNSTFSASGETVERKRFFRKSVEMTEDDKVAESSPKDERIKAAMNIPRVDKLPSNVLRGGQEVKYEQCSKSTSEISKDCFKEKNEKEMEEEAEMKAVATSPSGRFLKFDIELGRGAFKTVYKGLDTETWVEVAWCELQDRKLTKAEQQRFKEEAEMLKGLQHPNIVRFYDSWESILKGKKCIVLVTELMTSGTLKTYLKRFKVMKPKVLRSWCRQILKGLQFLHTRTPPIIHRDLKCDNIFITGPTGSVKIGDLGLATLMRTSFAKSVIGTPEFMAPEMYEEHYDESVDVYAFGMCMLEMATSEYPYSECQNAAQIYRKVTSGIKPASFNKVTDPEVKEIIEGCIRQTKSERLSIRDLLNHAFFAEDTGLRVELAEEDDCSNSSLALRLWVEDPKKLKGKHKDNEAIEFSFNLETDTPEEVAYEMVKSGFFHESDSKAVAKSIRDRVTPIKKTREKKPAGCFEERRDSQCKSMGNVFPQPQNTTLPPAPAQQTGAECEETEVDQHVRQQLLQRKPQQHCSSVTGDNLSEAGAASVIHSDTSSQPSVAYSSNQTMGSQMVSNIPQAEVNVPGQIYSSQQLVGHYQQVSGLQKQPKLTQPQILPLAQGQSTVLPVHVLGPTVVSQPQVSPLTVQKVPQIKPVSQPVGVEQQAALLKPDLVRSLNQDVATTKENISSPDNPSGNGKQDRIKQRRASCPRPEKGTKFQLTVLQVSTSGDNMVECQLETHNNKMVTFKFDVDGDAPEDIADYMVEDNFVLESEKEKFVEELRAIVGQAQEILHVHFATERAIGVDSITVDSNSSQTGSSEQVQINSTSTQTSNESAPQSSPVGRWRFCINQTIRNRETQSPPSLQHSMSAVPGLHPLPSPKNTSNKEISRDTLLTIENNPCHRALFTSKSEHKDVVDGKISECASVETKQPAILYQVEDNRQIMAPVTNSSSYSTTSVRAVPAECEGLTKQASIFIPVYPCHQTASQADALMSYPGESTQTSGNSLTTLAFDQKPQTLSVQQPAMDAEFISQEGETTVNTEASSPKTVIPTQTPGLEPTTLQPTTVLESDGERPPKLEFADNRIKTLDEKLRNLLYQEHSISSIYPESQKDTQSIDSPFSSSAEDTLSCPVTEVIAISHCGIKDSPVQSPNFQQTGSKLLSNVAASQPANISVFKRDLNVITSVPSELCLHEMSSDASLPGDPEAYPAAVSSGGAIHLQTGGGYFGLSFTCPSLKNPISKKSWTRKLKSWAYRLRQSTSFFKRSKVRQVETEEMRSAIAPDPIPLTRESTADTRALNRCKAMSGSFQRGRFQVITVPQQQSAKMTSFGIEHISVFSETNHSSEEAFIETAKSQLVEIEPATQNPKTLFSSEKLQALQETCKENKGVPKQGDNFLSFSAACETDVSSVTPEKELEETSATGSSMQSGSELLLKEREILTAGKQPSSDSEFSASLAGSGKSVAKTGPESNQRLPHHEEQAYAQTQSSLFYSPSSPMSSDDESEIEDEDLKVELQRLREKHIQEVVNLQTQQNKELQELYERLRSIKDSKTQSTEIPLPPASPRRPRSFKSKLRSRPQSLTHVDNGIVATGKSVIKVLKNPLCVESDAASCQQSPASKKGMFTDDLHKLVDDWTKEAVGNSLIKPSLNQLKQSQHKLETENWNKVSENTPSTMGYTSTWISSLSQIRGAVPTSLPQGLSLPSFPGPLSSYGMPHVCQYNAVAGAGYPVQWVGISGTTQQSVVIPTQSGGPFQPGMNMQAFPTSSVQNPATIPPGPK</sequence>
<comment type="catalytic activity">
    <reaction evidence="13">
        <text>L-seryl-[protein] + ATP = O-phospho-L-seryl-[protein] + ADP + H(+)</text>
        <dbReference type="Rhea" id="RHEA:17989"/>
        <dbReference type="Rhea" id="RHEA-COMP:9863"/>
        <dbReference type="Rhea" id="RHEA-COMP:11604"/>
        <dbReference type="ChEBI" id="CHEBI:15378"/>
        <dbReference type="ChEBI" id="CHEBI:29999"/>
        <dbReference type="ChEBI" id="CHEBI:30616"/>
        <dbReference type="ChEBI" id="CHEBI:83421"/>
        <dbReference type="ChEBI" id="CHEBI:456216"/>
        <dbReference type="EC" id="2.7.11.1"/>
    </reaction>
</comment>
<evidence type="ECO:0000256" key="12">
    <source>
        <dbReference type="ARBA" id="ARBA00047899"/>
    </source>
</evidence>
<evidence type="ECO:0000256" key="11">
    <source>
        <dbReference type="ARBA" id="ARBA00022843"/>
    </source>
</evidence>
<dbReference type="PROSITE" id="PS50011">
    <property type="entry name" value="PROTEIN_KINASE_DOM"/>
    <property type="match status" value="1"/>
</dbReference>
<comment type="subunit">
    <text evidence="14">Interacts with WNK1 and WNK4.</text>
</comment>
<dbReference type="Gene3D" id="3.30.200.20">
    <property type="entry name" value="Phosphorylase Kinase, domain 1"/>
    <property type="match status" value="1"/>
</dbReference>
<feature type="region of interest" description="Disordered" evidence="19">
    <location>
        <begin position="1060"/>
        <end position="1086"/>
    </location>
</feature>
<feature type="region of interest" description="Disordered" evidence="19">
    <location>
        <begin position="707"/>
        <end position="739"/>
    </location>
</feature>
<keyword evidence="9" id="KW-0418">Kinase</keyword>